<organism evidence="5 6">
    <name type="scientific">Nostocoides veronense</name>
    <dbReference type="NCBI Taxonomy" id="330836"/>
    <lineage>
        <taxon>Bacteria</taxon>
        <taxon>Bacillati</taxon>
        <taxon>Actinomycetota</taxon>
        <taxon>Actinomycetes</taxon>
        <taxon>Micrococcales</taxon>
        <taxon>Intrasporangiaceae</taxon>
        <taxon>Nostocoides</taxon>
    </lineage>
</organism>
<dbReference type="PIRSF" id="PIRSF004848">
    <property type="entry name" value="YBL036c_PLPDEIII"/>
    <property type="match status" value="1"/>
</dbReference>
<comment type="function">
    <text evidence="2">Pyridoxal 5'-phosphate (PLP)-binding protein, which is involved in PLP homeostasis.</text>
</comment>
<gene>
    <name evidence="5" type="ORF">GCM10009811_07490</name>
</gene>
<dbReference type="SUPFAM" id="SSF51419">
    <property type="entry name" value="PLP-binding barrel"/>
    <property type="match status" value="1"/>
</dbReference>
<dbReference type="RefSeq" id="WP_344081533.1">
    <property type="nucleotide sequence ID" value="NZ_BAAAPO010000013.1"/>
</dbReference>
<evidence type="ECO:0000256" key="3">
    <source>
        <dbReference type="RuleBase" id="RU004514"/>
    </source>
</evidence>
<dbReference type="EMBL" id="BAAAPO010000013">
    <property type="protein sequence ID" value="GAA1784785.1"/>
    <property type="molecule type" value="Genomic_DNA"/>
</dbReference>
<dbReference type="InterPro" id="IPR029066">
    <property type="entry name" value="PLP-binding_barrel"/>
</dbReference>
<dbReference type="CDD" id="cd00635">
    <property type="entry name" value="PLPDE_III_YBL036c_like"/>
    <property type="match status" value="1"/>
</dbReference>
<evidence type="ECO:0000256" key="1">
    <source>
        <dbReference type="ARBA" id="ARBA00022898"/>
    </source>
</evidence>
<evidence type="ECO:0000313" key="6">
    <source>
        <dbReference type="Proteomes" id="UP001499938"/>
    </source>
</evidence>
<keyword evidence="6" id="KW-1185">Reference proteome</keyword>
<keyword evidence="1 2" id="KW-0663">Pyridoxal phosphate</keyword>
<reference evidence="5 6" key="1">
    <citation type="journal article" date="2019" name="Int. J. Syst. Evol. Microbiol.">
        <title>The Global Catalogue of Microorganisms (GCM) 10K type strain sequencing project: providing services to taxonomists for standard genome sequencing and annotation.</title>
        <authorList>
            <consortium name="The Broad Institute Genomics Platform"/>
            <consortium name="The Broad Institute Genome Sequencing Center for Infectious Disease"/>
            <person name="Wu L."/>
            <person name="Ma J."/>
        </authorList>
    </citation>
    <scope>NUCLEOTIDE SEQUENCE [LARGE SCALE GENOMIC DNA]</scope>
    <source>
        <strain evidence="5 6">JCM 15592</strain>
    </source>
</reference>
<dbReference type="NCBIfam" id="TIGR00044">
    <property type="entry name" value="YggS family pyridoxal phosphate-dependent enzyme"/>
    <property type="match status" value="1"/>
</dbReference>
<dbReference type="Gene3D" id="3.20.20.10">
    <property type="entry name" value="Alanine racemase"/>
    <property type="match status" value="1"/>
</dbReference>
<protein>
    <recommendedName>
        <fullName evidence="2">Pyridoxal phosphate homeostasis protein</fullName>
        <shortName evidence="2">PLP homeostasis protein</shortName>
    </recommendedName>
</protein>
<dbReference type="PANTHER" id="PTHR10146">
    <property type="entry name" value="PROLINE SYNTHETASE CO-TRANSCRIBED BACTERIAL HOMOLOG PROTEIN"/>
    <property type="match status" value="1"/>
</dbReference>
<evidence type="ECO:0000256" key="2">
    <source>
        <dbReference type="HAMAP-Rule" id="MF_02087"/>
    </source>
</evidence>
<evidence type="ECO:0000259" key="4">
    <source>
        <dbReference type="Pfam" id="PF01168"/>
    </source>
</evidence>
<dbReference type="PANTHER" id="PTHR10146:SF14">
    <property type="entry name" value="PYRIDOXAL PHOSPHATE HOMEOSTASIS PROTEIN"/>
    <property type="match status" value="1"/>
</dbReference>
<accession>A0ABN2LDK4</accession>
<evidence type="ECO:0000313" key="5">
    <source>
        <dbReference type="EMBL" id="GAA1784785.1"/>
    </source>
</evidence>
<feature type="domain" description="Alanine racemase N-terminal" evidence="4">
    <location>
        <begin position="37"/>
        <end position="234"/>
    </location>
</feature>
<dbReference type="Proteomes" id="UP001499938">
    <property type="component" value="Unassembled WGS sequence"/>
</dbReference>
<comment type="caution">
    <text evidence="5">The sequence shown here is derived from an EMBL/GenBank/DDBJ whole genome shotgun (WGS) entry which is preliminary data.</text>
</comment>
<comment type="similarity">
    <text evidence="2 3">Belongs to the pyridoxal phosphate-binding protein YggS/PROSC family.</text>
</comment>
<dbReference type="HAMAP" id="MF_02087">
    <property type="entry name" value="PLP_homeostasis"/>
    <property type="match status" value="1"/>
</dbReference>
<sequence>MSEVSDADRQADLQAGLQAVWRRITVACERAERESSQISLIVVTKTFPASDVRLLTGLGVREVGENKVQEAQAKADEGAFDGIRLHLIGQVQTNKAAAAARLADVVHSLDRPKLARALAAGRERAGTAPLPVLVQISLDGDPARGGVPREALADLVDCILQQPALRLAGVMGVPPRGAEPYAAFTDLARLAAQVREQAPEASMLSAGMSSDLEAAVRAGATHLRVGSAILGSRPSLR</sequence>
<dbReference type="InterPro" id="IPR001608">
    <property type="entry name" value="Ala_racemase_N"/>
</dbReference>
<proteinExistence type="inferred from homology"/>
<dbReference type="InterPro" id="IPR011078">
    <property type="entry name" value="PyrdxlP_homeostasis"/>
</dbReference>
<name>A0ABN2LDK4_9MICO</name>
<dbReference type="Pfam" id="PF01168">
    <property type="entry name" value="Ala_racemase_N"/>
    <property type="match status" value="1"/>
</dbReference>
<feature type="modified residue" description="N6-(pyridoxal phosphate)lysine" evidence="2">
    <location>
        <position position="45"/>
    </location>
</feature>